<dbReference type="OrthoDB" id="6238864at2"/>
<dbReference type="RefSeq" id="WP_126831990.1">
    <property type="nucleotide sequence ID" value="NZ_JBLXIO010000012.1"/>
</dbReference>
<sequence>MKSSIVKRILAIALIVAGVVTAVLASKDAGSVRWMGLFLLVSGIYFLVSQKASPEQREQAAQQRTSTPPIKWYQSPIVWVPVAALIIAVVSFYVAN</sequence>
<evidence type="ECO:0000313" key="3">
    <source>
        <dbReference type="Proteomes" id="UP000286678"/>
    </source>
</evidence>
<feature type="transmembrane region" description="Helical" evidence="1">
    <location>
        <begin position="35"/>
        <end position="52"/>
    </location>
</feature>
<dbReference type="EMBL" id="PIPT01000001">
    <property type="protein sequence ID" value="RUO50542.1"/>
    <property type="molecule type" value="Genomic_DNA"/>
</dbReference>
<keyword evidence="1" id="KW-1133">Transmembrane helix</keyword>
<name>A0A432XPD7_9GAMM</name>
<organism evidence="2 3">
    <name type="scientific">Pseudidiomarina aquimaris</name>
    <dbReference type="NCBI Taxonomy" id="641841"/>
    <lineage>
        <taxon>Bacteria</taxon>
        <taxon>Pseudomonadati</taxon>
        <taxon>Pseudomonadota</taxon>
        <taxon>Gammaproteobacteria</taxon>
        <taxon>Alteromonadales</taxon>
        <taxon>Idiomarinaceae</taxon>
        <taxon>Pseudidiomarina</taxon>
    </lineage>
</organism>
<reference evidence="3" key="1">
    <citation type="journal article" date="2018" name="Front. Microbiol.">
        <title>Genome-Based Analysis Reveals the Taxonomy and Diversity of the Family Idiomarinaceae.</title>
        <authorList>
            <person name="Liu Y."/>
            <person name="Lai Q."/>
            <person name="Shao Z."/>
        </authorList>
    </citation>
    <scope>NUCLEOTIDE SEQUENCE [LARGE SCALE GENOMIC DNA]</scope>
    <source>
        <strain evidence="3">SW15</strain>
    </source>
</reference>
<protein>
    <submittedName>
        <fullName evidence="2">Uncharacterized protein</fullName>
    </submittedName>
</protein>
<feature type="transmembrane region" description="Helical" evidence="1">
    <location>
        <begin position="73"/>
        <end position="95"/>
    </location>
</feature>
<dbReference type="Proteomes" id="UP000286678">
    <property type="component" value="Unassembled WGS sequence"/>
</dbReference>
<keyword evidence="1" id="KW-0472">Membrane</keyword>
<dbReference type="AlphaFoldDB" id="A0A432XPD7"/>
<evidence type="ECO:0000313" key="2">
    <source>
        <dbReference type="EMBL" id="RUO50542.1"/>
    </source>
</evidence>
<accession>A0A432XPD7</accession>
<keyword evidence="1" id="KW-0812">Transmembrane</keyword>
<comment type="caution">
    <text evidence="2">The sequence shown here is derived from an EMBL/GenBank/DDBJ whole genome shotgun (WGS) entry which is preliminary data.</text>
</comment>
<proteinExistence type="predicted"/>
<keyword evidence="3" id="KW-1185">Reference proteome</keyword>
<evidence type="ECO:0000256" key="1">
    <source>
        <dbReference type="SAM" id="Phobius"/>
    </source>
</evidence>
<gene>
    <name evidence="2" type="ORF">CWE21_00105</name>
</gene>